<dbReference type="GO" id="GO:0061458">
    <property type="term" value="P:reproductive system development"/>
    <property type="evidence" value="ECO:0007669"/>
    <property type="project" value="TreeGrafter"/>
</dbReference>
<dbReference type="GO" id="GO:0005634">
    <property type="term" value="C:nucleus"/>
    <property type="evidence" value="ECO:0007669"/>
    <property type="project" value="TreeGrafter"/>
</dbReference>
<accession>A0A4Y7J901</accession>
<protein>
    <submittedName>
        <fullName evidence="1">Uncharacterized protein</fullName>
    </submittedName>
</protein>
<dbReference type="PANTHER" id="PTHR47149">
    <property type="entry name" value="F-BOX PROTEIN RMF"/>
    <property type="match status" value="1"/>
</dbReference>
<dbReference type="EMBL" id="CM010717">
    <property type="protein sequence ID" value="RZC56542.1"/>
    <property type="molecule type" value="Genomic_DNA"/>
</dbReference>
<evidence type="ECO:0000313" key="2">
    <source>
        <dbReference type="Proteomes" id="UP000316621"/>
    </source>
</evidence>
<dbReference type="Gramene" id="RZC56542">
    <property type="protein sequence ID" value="RZC56542"/>
    <property type="gene ID" value="C5167_015391"/>
</dbReference>
<feature type="non-terminal residue" evidence="1">
    <location>
        <position position="1"/>
    </location>
</feature>
<dbReference type="AlphaFoldDB" id="A0A4Y7J901"/>
<dbReference type="Proteomes" id="UP000316621">
    <property type="component" value="Chromosome 3"/>
</dbReference>
<name>A0A4Y7J901_PAPSO</name>
<proteinExistence type="predicted"/>
<sequence length="121" mass="13955">LPRENNIRTGIWIAGYHCQWLYLILLSYFQIRCPVCNLDTCEVIYCLTQSFEFDEAEVSNLKKWAAKPSDWQPKARVACHGVAVNTNLQQNDGLHVRYHAMRAGEEDDSEVVSIRISQQLL</sequence>
<dbReference type="PANTHER" id="PTHR47149:SF1">
    <property type="entry name" value="F-BOX PROTEIN RMF"/>
    <property type="match status" value="1"/>
</dbReference>
<reference evidence="1 2" key="1">
    <citation type="journal article" date="2018" name="Science">
        <title>The opium poppy genome and morphinan production.</title>
        <authorList>
            <person name="Guo L."/>
            <person name="Winzer T."/>
            <person name="Yang X."/>
            <person name="Li Y."/>
            <person name="Ning Z."/>
            <person name="He Z."/>
            <person name="Teodor R."/>
            <person name="Lu Y."/>
            <person name="Bowser T.A."/>
            <person name="Graham I.A."/>
            <person name="Ye K."/>
        </authorList>
    </citation>
    <scope>NUCLEOTIDE SEQUENCE [LARGE SCALE GENOMIC DNA]</scope>
    <source>
        <strain evidence="2">cv. HN1</strain>
        <tissue evidence="1">Leaves</tissue>
    </source>
</reference>
<evidence type="ECO:0000313" key="1">
    <source>
        <dbReference type="EMBL" id="RZC56542.1"/>
    </source>
</evidence>
<keyword evidence="2" id="KW-1185">Reference proteome</keyword>
<organism evidence="1 2">
    <name type="scientific">Papaver somniferum</name>
    <name type="common">Opium poppy</name>
    <dbReference type="NCBI Taxonomy" id="3469"/>
    <lineage>
        <taxon>Eukaryota</taxon>
        <taxon>Viridiplantae</taxon>
        <taxon>Streptophyta</taxon>
        <taxon>Embryophyta</taxon>
        <taxon>Tracheophyta</taxon>
        <taxon>Spermatophyta</taxon>
        <taxon>Magnoliopsida</taxon>
        <taxon>Ranunculales</taxon>
        <taxon>Papaveraceae</taxon>
        <taxon>Papaveroideae</taxon>
        <taxon>Papaver</taxon>
    </lineage>
</organism>
<gene>
    <name evidence="1" type="ORF">C5167_015391</name>
</gene>